<protein>
    <submittedName>
        <fullName evidence="1">Uncharacterized protein</fullName>
    </submittedName>
</protein>
<reference evidence="1 2" key="1">
    <citation type="submission" date="2015-09" db="EMBL/GenBank/DDBJ databases">
        <title>Draft genome of the parasitic nematode Teladorsagia circumcincta isolate WARC Sus (inbred).</title>
        <authorList>
            <person name="Mitreva M."/>
        </authorList>
    </citation>
    <scope>NUCLEOTIDE SEQUENCE [LARGE SCALE GENOMIC DNA]</scope>
    <source>
        <strain evidence="1 2">S</strain>
    </source>
</reference>
<name>A0A2G9T727_TELCI</name>
<evidence type="ECO:0000313" key="1">
    <source>
        <dbReference type="EMBL" id="PIO53332.1"/>
    </source>
</evidence>
<dbReference type="Proteomes" id="UP000230423">
    <property type="component" value="Unassembled WGS sequence"/>
</dbReference>
<dbReference type="EMBL" id="KZ414831">
    <property type="protein sequence ID" value="PIO53332.1"/>
    <property type="molecule type" value="Genomic_DNA"/>
</dbReference>
<gene>
    <name evidence="1" type="ORF">TELCIR_25335</name>
</gene>
<feature type="non-terminal residue" evidence="1">
    <location>
        <position position="1"/>
    </location>
</feature>
<accession>A0A2G9T727</accession>
<dbReference type="AlphaFoldDB" id="A0A2G9T727"/>
<proteinExistence type="predicted"/>
<organism evidence="1 2">
    <name type="scientific">Teladorsagia circumcincta</name>
    <name type="common">Brown stomach worm</name>
    <name type="synonym">Ostertagia circumcincta</name>
    <dbReference type="NCBI Taxonomy" id="45464"/>
    <lineage>
        <taxon>Eukaryota</taxon>
        <taxon>Metazoa</taxon>
        <taxon>Ecdysozoa</taxon>
        <taxon>Nematoda</taxon>
        <taxon>Chromadorea</taxon>
        <taxon>Rhabditida</taxon>
        <taxon>Rhabditina</taxon>
        <taxon>Rhabditomorpha</taxon>
        <taxon>Strongyloidea</taxon>
        <taxon>Trichostrongylidae</taxon>
        <taxon>Teladorsagia</taxon>
    </lineage>
</organism>
<sequence>LHNHNFCFPVIPFPTNPFLSVFIHRNAAFRNACGENGGGRPAHTTKDFTTDNVSLETARQRENIAENLLVLMDTEGWTMIARNSTSVYTVNGWSDHAHQERCSTSGCRSVIMPGMCQSVASTEL</sequence>
<evidence type="ECO:0000313" key="2">
    <source>
        <dbReference type="Proteomes" id="UP000230423"/>
    </source>
</evidence>
<keyword evidence="2" id="KW-1185">Reference proteome</keyword>